<dbReference type="EMBL" id="BTFW01000001">
    <property type="protein sequence ID" value="GMM60535.1"/>
    <property type="molecule type" value="Genomic_DNA"/>
</dbReference>
<sequence length="187" mass="20351">MEQAPPSPGPDGPESDSPKPDSPESGYLAGHLDRPDALEREQFTITDLSAEFGVTARALRFYEDEGLIAPTRQGTARIYSRRDRARLAWIMRAKNVGFSLADIREMIDLYDLGDGRAQQRRVTIAKCQERIAVLHRQQHDIAATITELESFIAMLRAREAGLGQAGGEGEGAPADQAGGPFTGSDQA</sequence>
<keyword evidence="5" id="KW-1185">Reference proteome</keyword>
<dbReference type="SMART" id="SM00422">
    <property type="entry name" value="HTH_MERR"/>
    <property type="match status" value="1"/>
</dbReference>
<dbReference type="InterPro" id="IPR000551">
    <property type="entry name" value="MerR-type_HTH_dom"/>
</dbReference>
<keyword evidence="1" id="KW-0238">DNA-binding</keyword>
<gene>
    <name evidence="4" type="ORF">NUTIK01_13120</name>
</gene>
<name>A0ABQ6P5M6_9SPHN</name>
<dbReference type="PROSITE" id="PS50937">
    <property type="entry name" value="HTH_MERR_2"/>
    <property type="match status" value="1"/>
</dbReference>
<accession>A0ABQ6P5M6</accession>
<feature type="domain" description="HTH merR-type" evidence="3">
    <location>
        <begin position="53"/>
        <end position="109"/>
    </location>
</feature>
<dbReference type="RefSeq" id="WP_411911499.1">
    <property type="nucleotide sequence ID" value="NZ_BTFW01000001.1"/>
</dbReference>
<comment type="caution">
    <text evidence="4">The sequence shown here is derived from an EMBL/GenBank/DDBJ whole genome shotgun (WGS) entry which is preliminary data.</text>
</comment>
<dbReference type="CDD" id="cd04776">
    <property type="entry name" value="HTH_GnyR"/>
    <property type="match status" value="1"/>
</dbReference>
<dbReference type="PANTHER" id="PTHR30204">
    <property type="entry name" value="REDOX-CYCLING DRUG-SENSING TRANSCRIPTIONAL ACTIVATOR SOXR"/>
    <property type="match status" value="1"/>
</dbReference>
<dbReference type="SUPFAM" id="SSF46955">
    <property type="entry name" value="Putative DNA-binding domain"/>
    <property type="match status" value="1"/>
</dbReference>
<dbReference type="InterPro" id="IPR047057">
    <property type="entry name" value="MerR_fam"/>
</dbReference>
<dbReference type="PANTHER" id="PTHR30204:SF58">
    <property type="entry name" value="HTH-TYPE TRANSCRIPTIONAL REGULATOR YFMP"/>
    <property type="match status" value="1"/>
</dbReference>
<dbReference type="Proteomes" id="UP001187221">
    <property type="component" value="Unassembled WGS sequence"/>
</dbReference>
<feature type="region of interest" description="Disordered" evidence="2">
    <location>
        <begin position="1"/>
        <end position="31"/>
    </location>
</feature>
<proteinExistence type="predicted"/>
<evidence type="ECO:0000259" key="3">
    <source>
        <dbReference type="PROSITE" id="PS50937"/>
    </source>
</evidence>
<evidence type="ECO:0000313" key="5">
    <source>
        <dbReference type="Proteomes" id="UP001187221"/>
    </source>
</evidence>
<evidence type="ECO:0000313" key="4">
    <source>
        <dbReference type="EMBL" id="GMM60535.1"/>
    </source>
</evidence>
<dbReference type="Pfam" id="PF13411">
    <property type="entry name" value="MerR_1"/>
    <property type="match status" value="1"/>
</dbReference>
<feature type="region of interest" description="Disordered" evidence="2">
    <location>
        <begin position="163"/>
        <end position="187"/>
    </location>
</feature>
<feature type="compositionally biased region" description="Pro residues" evidence="2">
    <location>
        <begin position="1"/>
        <end position="11"/>
    </location>
</feature>
<evidence type="ECO:0000256" key="2">
    <source>
        <dbReference type="SAM" id="MobiDB-lite"/>
    </source>
</evidence>
<evidence type="ECO:0000256" key="1">
    <source>
        <dbReference type="ARBA" id="ARBA00023125"/>
    </source>
</evidence>
<reference evidence="4 5" key="1">
    <citation type="submission" date="2023-06" db="EMBL/GenBank/DDBJ databases">
        <title>Draft genome sequence of Novosphingobium sp. strain IK01.</title>
        <authorList>
            <person name="Hatamoto M."/>
            <person name="Ikarashi T."/>
            <person name="Yamaguchi T."/>
        </authorList>
    </citation>
    <scope>NUCLEOTIDE SEQUENCE [LARGE SCALE GENOMIC DNA]</scope>
    <source>
        <strain evidence="4 5">IK01</strain>
    </source>
</reference>
<dbReference type="InterPro" id="IPR009061">
    <property type="entry name" value="DNA-bd_dom_put_sf"/>
</dbReference>
<dbReference type="Gene3D" id="1.10.1660.10">
    <property type="match status" value="1"/>
</dbReference>
<organism evidence="4 5">
    <name type="scientific">Novosphingobium pituita</name>
    <dbReference type="NCBI Taxonomy" id="3056842"/>
    <lineage>
        <taxon>Bacteria</taxon>
        <taxon>Pseudomonadati</taxon>
        <taxon>Pseudomonadota</taxon>
        <taxon>Alphaproteobacteria</taxon>
        <taxon>Sphingomonadales</taxon>
        <taxon>Sphingomonadaceae</taxon>
        <taxon>Novosphingobium</taxon>
    </lineage>
</organism>
<protein>
    <recommendedName>
        <fullName evidence="3">HTH merR-type domain-containing protein</fullName>
    </recommendedName>
</protein>